<dbReference type="GO" id="GO:0001517">
    <property type="term" value="F:N-acetylglucosamine 6-O-sulfotransferase activity"/>
    <property type="evidence" value="ECO:0007669"/>
    <property type="project" value="TreeGrafter"/>
</dbReference>
<proteinExistence type="predicted"/>
<dbReference type="PANTHER" id="PTHR10704">
    <property type="entry name" value="CARBOHYDRATE SULFOTRANSFERASE"/>
    <property type="match status" value="1"/>
</dbReference>
<reference evidence="1 2" key="1">
    <citation type="journal article" date="2020" name="Microb. Ecol.">
        <title>Ecogenomics of the Marine Benthic Filamentous Cyanobacterium Adonisia.</title>
        <authorList>
            <person name="Walter J.M."/>
            <person name="Coutinho F.H."/>
            <person name="Leomil L."/>
            <person name="Hargreaves P.I."/>
            <person name="Campeao M.E."/>
            <person name="Vieira V.V."/>
            <person name="Silva B.S."/>
            <person name="Fistarol G.O."/>
            <person name="Salomon P.S."/>
            <person name="Sawabe T."/>
            <person name="Mino S."/>
            <person name="Hosokawa M."/>
            <person name="Miyashita H."/>
            <person name="Maruyama F."/>
            <person name="van Verk M.C."/>
            <person name="Dutilh B.E."/>
            <person name="Thompson C.C."/>
            <person name="Thompson F.L."/>
        </authorList>
    </citation>
    <scope>NUCLEOTIDE SEQUENCE [LARGE SCALE GENOMIC DNA]</scope>
    <source>
        <strain evidence="1 2">CCMR0081</strain>
    </source>
</reference>
<sequence>MVFFVFIVATALSRSSQMTNKQSIINNLSPSGAPSHTTVESPVFIFGCPRSGTSLLSRLIGSHPRIAIPFESHLYNTFYPWLKYYGDLGQLKNRERLVDDILATEVMRDWSPRLSRQEVLATISQYNFHGIVDGILRTWTQAQGKQRWGEKTPAHLFYWREILSAFPKMQVLHIVRDGRDVALSWEKARFGPKHMYPLAQKWKQHLEVASVLKTELDNGSFLDVKYEELLQKPESVVRRICTFLNEEFSPEMLSFYKTETAYPTDRNNQKNLSKPPLVSNIGKWRLEMTARQLHIFEAVAGTTLEQYGYTPQLSQPRVSALEAMRFRFLEHPPRKILAMLKNKKGHIDGLRRLQIYCRLRLGL</sequence>
<evidence type="ECO:0000313" key="2">
    <source>
        <dbReference type="Proteomes" id="UP000481033"/>
    </source>
</evidence>
<keyword evidence="2" id="KW-1185">Reference proteome</keyword>
<keyword evidence="1" id="KW-0808">Transferase</keyword>
<name>A0A6M0RIB1_9CYAN</name>
<evidence type="ECO:0000313" key="1">
    <source>
        <dbReference type="EMBL" id="NEZ55988.1"/>
    </source>
</evidence>
<dbReference type="Pfam" id="PF13469">
    <property type="entry name" value="Sulfotransfer_3"/>
    <property type="match status" value="1"/>
</dbReference>
<accession>A0A6M0RIB1</accession>
<dbReference type="EMBL" id="QXHD01000004">
    <property type="protein sequence ID" value="NEZ55988.1"/>
    <property type="molecule type" value="Genomic_DNA"/>
</dbReference>
<gene>
    <name evidence="1" type="ORF">DXZ20_09945</name>
</gene>
<dbReference type="GO" id="GO:0006790">
    <property type="term" value="P:sulfur compound metabolic process"/>
    <property type="evidence" value="ECO:0007669"/>
    <property type="project" value="TreeGrafter"/>
</dbReference>
<dbReference type="Gene3D" id="3.40.50.300">
    <property type="entry name" value="P-loop containing nucleotide triphosphate hydrolases"/>
    <property type="match status" value="1"/>
</dbReference>
<dbReference type="Proteomes" id="UP000481033">
    <property type="component" value="Unassembled WGS sequence"/>
</dbReference>
<protein>
    <submittedName>
        <fullName evidence="1">Sulfotransferase</fullName>
    </submittedName>
</protein>
<dbReference type="GO" id="GO:0006044">
    <property type="term" value="P:N-acetylglucosamine metabolic process"/>
    <property type="evidence" value="ECO:0007669"/>
    <property type="project" value="TreeGrafter"/>
</dbReference>
<dbReference type="SUPFAM" id="SSF52540">
    <property type="entry name" value="P-loop containing nucleoside triphosphate hydrolases"/>
    <property type="match status" value="1"/>
</dbReference>
<organism evidence="1 2">
    <name type="scientific">Adonisia turfae CCMR0081</name>
    <dbReference type="NCBI Taxonomy" id="2292702"/>
    <lineage>
        <taxon>Bacteria</taxon>
        <taxon>Bacillati</taxon>
        <taxon>Cyanobacteriota</taxon>
        <taxon>Adonisia</taxon>
        <taxon>Adonisia turfae</taxon>
    </lineage>
</organism>
<dbReference type="AlphaFoldDB" id="A0A6M0RIB1"/>
<comment type="caution">
    <text evidence="1">The sequence shown here is derived from an EMBL/GenBank/DDBJ whole genome shotgun (WGS) entry which is preliminary data.</text>
</comment>
<dbReference type="PANTHER" id="PTHR10704:SF44">
    <property type="entry name" value="LD35051P-RELATED"/>
    <property type="match status" value="1"/>
</dbReference>
<dbReference type="InterPro" id="IPR027417">
    <property type="entry name" value="P-loop_NTPase"/>
</dbReference>
<dbReference type="InterPro" id="IPR051135">
    <property type="entry name" value="Gal/GlcNAc/GalNAc_ST"/>
</dbReference>